<accession>A0A8G1RJT5</accession>
<reference evidence="1 2" key="1">
    <citation type="submission" date="2018-02" db="EMBL/GenBank/DDBJ databases">
        <title>The genomes of Aspergillus section Nigri reveals drivers in fungal speciation.</title>
        <authorList>
            <consortium name="DOE Joint Genome Institute"/>
            <person name="Vesth T.C."/>
            <person name="Nybo J."/>
            <person name="Theobald S."/>
            <person name="Brandl J."/>
            <person name="Frisvad J.C."/>
            <person name="Nielsen K.F."/>
            <person name="Lyhne E.K."/>
            <person name="Kogle M.E."/>
            <person name="Kuo A."/>
            <person name="Riley R."/>
            <person name="Clum A."/>
            <person name="Nolan M."/>
            <person name="Lipzen A."/>
            <person name="Salamov A."/>
            <person name="Henrissat B."/>
            <person name="Wiebenga A."/>
            <person name="De vries R.P."/>
            <person name="Grigoriev I.V."/>
            <person name="Mortensen U.H."/>
            <person name="Andersen M.R."/>
            <person name="Baker S.E."/>
        </authorList>
    </citation>
    <scope>NUCLEOTIDE SEQUENCE [LARGE SCALE GENOMIC DNA]</scope>
    <source>
        <strain evidence="1 2">CBS 313.89</strain>
    </source>
</reference>
<evidence type="ECO:0000313" key="2">
    <source>
        <dbReference type="Proteomes" id="UP000249789"/>
    </source>
</evidence>
<dbReference type="GO" id="GO:0006914">
    <property type="term" value="P:autophagy"/>
    <property type="evidence" value="ECO:0007669"/>
    <property type="project" value="InterPro"/>
</dbReference>
<organism evidence="1 2">
    <name type="scientific">Aspergillus fijiensis CBS 313.89</name>
    <dbReference type="NCBI Taxonomy" id="1448319"/>
    <lineage>
        <taxon>Eukaryota</taxon>
        <taxon>Fungi</taxon>
        <taxon>Dikarya</taxon>
        <taxon>Ascomycota</taxon>
        <taxon>Pezizomycotina</taxon>
        <taxon>Eurotiomycetes</taxon>
        <taxon>Eurotiomycetidae</taxon>
        <taxon>Eurotiales</taxon>
        <taxon>Aspergillaceae</taxon>
        <taxon>Aspergillus</taxon>
    </lineage>
</organism>
<dbReference type="EMBL" id="KZ824680">
    <property type="protein sequence ID" value="RAK73448.1"/>
    <property type="molecule type" value="Genomic_DNA"/>
</dbReference>
<protein>
    <recommendedName>
        <fullName evidence="3">Autophagy-related protein 101</fullName>
    </recommendedName>
</protein>
<proteinExistence type="predicted"/>
<dbReference type="InterPro" id="IPR012445">
    <property type="entry name" value="ATG101"/>
</dbReference>
<dbReference type="VEuPathDB" id="FungiDB:BO72DRAFT_451830"/>
<dbReference type="Pfam" id="PF07855">
    <property type="entry name" value="ATG101"/>
    <property type="match status" value="1"/>
</dbReference>
<gene>
    <name evidence="1" type="ORF">BO72DRAFT_451830</name>
</gene>
<keyword evidence="2" id="KW-1185">Reference proteome</keyword>
<name>A0A8G1RJT5_9EURO</name>
<dbReference type="GeneID" id="63862921"/>
<sequence>MENMLQKAALKILAVVNRDKDHIPPITTSDSNPFPYRIVLNPRTDGWQNRFGLY</sequence>
<dbReference type="AlphaFoldDB" id="A0A8G1RJT5"/>
<dbReference type="Proteomes" id="UP000249789">
    <property type="component" value="Unassembled WGS sequence"/>
</dbReference>
<evidence type="ECO:0008006" key="3">
    <source>
        <dbReference type="Google" id="ProtNLM"/>
    </source>
</evidence>
<evidence type="ECO:0000313" key="1">
    <source>
        <dbReference type="EMBL" id="RAK73448.1"/>
    </source>
</evidence>
<dbReference type="OrthoDB" id="10259639at2759"/>
<dbReference type="RefSeq" id="XP_040797458.1">
    <property type="nucleotide sequence ID" value="XM_040945588.1"/>
</dbReference>